<dbReference type="PANTHER" id="PTHR43648:SF1">
    <property type="entry name" value="ELECTRON TRANSFER FLAVOPROTEIN BETA SUBUNIT LYSINE METHYLTRANSFERASE"/>
    <property type="match status" value="1"/>
</dbReference>
<comment type="subcellular location">
    <subcellularLocation>
        <location evidence="6">Cytoplasm</location>
    </subcellularLocation>
</comment>
<evidence type="ECO:0000256" key="6">
    <source>
        <dbReference type="HAMAP-Rule" id="MF_00735"/>
    </source>
</evidence>
<organism evidence="7 8">
    <name type="scientific">Candidatus Enterococcus avicola</name>
    <dbReference type="NCBI Taxonomy" id="2838561"/>
    <lineage>
        <taxon>Bacteria</taxon>
        <taxon>Bacillati</taxon>
        <taxon>Bacillota</taxon>
        <taxon>Bacilli</taxon>
        <taxon>Lactobacillales</taxon>
        <taxon>Enterococcaceae</taxon>
        <taxon>Enterococcus</taxon>
    </lineage>
</organism>
<dbReference type="Proteomes" id="UP000824063">
    <property type="component" value="Unassembled WGS sequence"/>
</dbReference>
<feature type="binding site" evidence="6">
    <location>
        <position position="162"/>
    </location>
    <ligand>
        <name>S-adenosyl-L-methionine</name>
        <dbReference type="ChEBI" id="CHEBI:59789"/>
    </ligand>
</feature>
<dbReference type="GO" id="GO:0005737">
    <property type="term" value="C:cytoplasm"/>
    <property type="evidence" value="ECO:0007669"/>
    <property type="project" value="UniProtKB-SubCell"/>
</dbReference>
<dbReference type="GO" id="GO:0005840">
    <property type="term" value="C:ribosome"/>
    <property type="evidence" value="ECO:0007669"/>
    <property type="project" value="UniProtKB-KW"/>
</dbReference>
<comment type="catalytic activity">
    <reaction evidence="6">
        <text>L-lysyl-[protein] + 3 S-adenosyl-L-methionine = N(6),N(6),N(6)-trimethyl-L-lysyl-[protein] + 3 S-adenosyl-L-homocysteine + 3 H(+)</text>
        <dbReference type="Rhea" id="RHEA:54192"/>
        <dbReference type="Rhea" id="RHEA-COMP:9752"/>
        <dbReference type="Rhea" id="RHEA-COMP:13826"/>
        <dbReference type="ChEBI" id="CHEBI:15378"/>
        <dbReference type="ChEBI" id="CHEBI:29969"/>
        <dbReference type="ChEBI" id="CHEBI:57856"/>
        <dbReference type="ChEBI" id="CHEBI:59789"/>
        <dbReference type="ChEBI" id="CHEBI:61961"/>
    </reaction>
</comment>
<keyword evidence="4 6" id="KW-0808">Transferase</keyword>
<dbReference type="CDD" id="cd02440">
    <property type="entry name" value="AdoMet_MTases"/>
    <property type="match status" value="1"/>
</dbReference>
<evidence type="ECO:0000256" key="5">
    <source>
        <dbReference type="ARBA" id="ARBA00022691"/>
    </source>
</evidence>
<dbReference type="Pfam" id="PF06325">
    <property type="entry name" value="PrmA"/>
    <property type="match status" value="1"/>
</dbReference>
<keyword evidence="3 6" id="KW-0489">Methyltransferase</keyword>
<dbReference type="NCBIfam" id="TIGR00406">
    <property type="entry name" value="prmA"/>
    <property type="match status" value="1"/>
</dbReference>
<evidence type="ECO:0000313" key="8">
    <source>
        <dbReference type="Proteomes" id="UP000824063"/>
    </source>
</evidence>
<evidence type="ECO:0000256" key="3">
    <source>
        <dbReference type="ARBA" id="ARBA00022603"/>
    </source>
</evidence>
<keyword evidence="7" id="KW-0689">Ribosomal protein</keyword>
<dbReference type="EMBL" id="DXBN01000175">
    <property type="protein sequence ID" value="HIZ53828.1"/>
    <property type="molecule type" value="Genomic_DNA"/>
</dbReference>
<dbReference type="PIRSF" id="PIRSF000401">
    <property type="entry name" value="RPL11_MTase"/>
    <property type="match status" value="1"/>
</dbReference>
<keyword evidence="2 6" id="KW-0963">Cytoplasm</keyword>
<name>A0A9D2F8B0_9ENTE</name>
<evidence type="ECO:0000256" key="2">
    <source>
        <dbReference type="ARBA" id="ARBA00022490"/>
    </source>
</evidence>
<dbReference type="InterPro" id="IPR029063">
    <property type="entry name" value="SAM-dependent_MTases_sf"/>
</dbReference>
<keyword evidence="7" id="KW-0687">Ribonucleoprotein</keyword>
<dbReference type="InterPro" id="IPR004498">
    <property type="entry name" value="Ribosomal_PrmA_MeTrfase"/>
</dbReference>
<feature type="binding site" evidence="6">
    <location>
        <position position="205"/>
    </location>
    <ligand>
        <name>S-adenosyl-L-methionine</name>
        <dbReference type="ChEBI" id="CHEBI:59789"/>
    </ligand>
</feature>
<dbReference type="SUPFAM" id="SSF53335">
    <property type="entry name" value="S-adenosyl-L-methionine-dependent methyltransferases"/>
    <property type="match status" value="1"/>
</dbReference>
<proteinExistence type="inferred from homology"/>
<sequence length="315" mass="34779">MKWNEVKVETASEAVEAIANILMESGASGVAIEDTLDIENFKSDAYGELLDKESYTGLEEGALVMAYFPETIFLPEILPFITSQIDKLPEYGLAIGKNEVTVSEVQDENWATAWKKYYHPVRVTRYLTIVPSWEDYQATDEKEKIITLDPGMAFGTGTHPTTNLTLQALEISLRGGETVLDVGTGSGVLSIASKYLGAKDVYAYDLDEVAVRAAQENMDLNTIAKDVHVSANDLLKDVTVEADIIVANILADIILLMIPDAWRLLKQTGKLIVSGIIADKKDLVIEAMEAQDFVVEEVLQQKDWYAIILGKPEDE</sequence>
<comment type="caution">
    <text evidence="7">The sequence shown here is derived from an EMBL/GenBank/DDBJ whole genome shotgun (WGS) entry which is preliminary data.</text>
</comment>
<comment type="function">
    <text evidence="6">Methylates ribosomal protein L11.</text>
</comment>
<dbReference type="PANTHER" id="PTHR43648">
    <property type="entry name" value="ELECTRON TRANSFER FLAVOPROTEIN BETA SUBUNIT LYSINE METHYLTRANSFERASE"/>
    <property type="match status" value="1"/>
</dbReference>
<gene>
    <name evidence="6 7" type="primary">prmA</name>
    <name evidence="7" type="ORF">IAA20_07805</name>
</gene>
<feature type="binding site" evidence="6">
    <location>
        <position position="183"/>
    </location>
    <ligand>
        <name>S-adenosyl-L-methionine</name>
        <dbReference type="ChEBI" id="CHEBI:59789"/>
    </ligand>
</feature>
<dbReference type="InterPro" id="IPR050078">
    <property type="entry name" value="Ribosomal_L11_MeTrfase_PrmA"/>
</dbReference>
<protein>
    <recommendedName>
        <fullName evidence="6">Ribosomal protein L11 methyltransferase</fullName>
        <shortName evidence="6">L11 Mtase</shortName>
        <ecNumber evidence="6">2.1.1.-</ecNumber>
    </recommendedName>
</protein>
<dbReference type="GO" id="GO:0032259">
    <property type="term" value="P:methylation"/>
    <property type="evidence" value="ECO:0007669"/>
    <property type="project" value="UniProtKB-KW"/>
</dbReference>
<dbReference type="GO" id="GO:0008276">
    <property type="term" value="F:protein methyltransferase activity"/>
    <property type="evidence" value="ECO:0007669"/>
    <property type="project" value="UniProtKB-UniRule"/>
</dbReference>
<feature type="binding site" evidence="6">
    <location>
        <position position="248"/>
    </location>
    <ligand>
        <name>S-adenosyl-L-methionine</name>
        <dbReference type="ChEBI" id="CHEBI:59789"/>
    </ligand>
</feature>
<accession>A0A9D2F8B0</accession>
<dbReference type="EC" id="2.1.1.-" evidence="6"/>
<dbReference type="AlphaFoldDB" id="A0A9D2F8B0"/>
<evidence type="ECO:0000313" key="7">
    <source>
        <dbReference type="EMBL" id="HIZ53828.1"/>
    </source>
</evidence>
<evidence type="ECO:0000256" key="1">
    <source>
        <dbReference type="ARBA" id="ARBA00009741"/>
    </source>
</evidence>
<dbReference type="Gene3D" id="3.40.50.150">
    <property type="entry name" value="Vaccinia Virus protein VP39"/>
    <property type="match status" value="1"/>
</dbReference>
<comment type="similarity">
    <text evidence="1 6">Belongs to the methyltransferase superfamily. PrmA family.</text>
</comment>
<keyword evidence="5 6" id="KW-0949">S-adenosyl-L-methionine</keyword>
<evidence type="ECO:0000256" key="4">
    <source>
        <dbReference type="ARBA" id="ARBA00022679"/>
    </source>
</evidence>
<dbReference type="HAMAP" id="MF_00735">
    <property type="entry name" value="Methyltr_PrmA"/>
    <property type="match status" value="1"/>
</dbReference>
<reference evidence="7" key="1">
    <citation type="journal article" date="2021" name="PeerJ">
        <title>Extensive microbial diversity within the chicken gut microbiome revealed by metagenomics and culture.</title>
        <authorList>
            <person name="Gilroy R."/>
            <person name="Ravi A."/>
            <person name="Getino M."/>
            <person name="Pursley I."/>
            <person name="Horton D.L."/>
            <person name="Alikhan N.F."/>
            <person name="Baker D."/>
            <person name="Gharbi K."/>
            <person name="Hall N."/>
            <person name="Watson M."/>
            <person name="Adriaenssens E.M."/>
            <person name="Foster-Nyarko E."/>
            <person name="Jarju S."/>
            <person name="Secka A."/>
            <person name="Antonio M."/>
            <person name="Oren A."/>
            <person name="Chaudhuri R.R."/>
            <person name="La Ragione R."/>
            <person name="Hildebrand F."/>
            <person name="Pallen M.J."/>
        </authorList>
    </citation>
    <scope>NUCLEOTIDE SEQUENCE</scope>
    <source>
        <strain evidence="7">CHK172-16539</strain>
    </source>
</reference>
<reference evidence="7" key="2">
    <citation type="submission" date="2021-04" db="EMBL/GenBank/DDBJ databases">
        <authorList>
            <person name="Gilroy R."/>
        </authorList>
    </citation>
    <scope>NUCLEOTIDE SEQUENCE</scope>
    <source>
        <strain evidence="7">CHK172-16539</strain>
    </source>
</reference>